<organism evidence="4 5">
    <name type="scientific">Chitinophaga ginsengisegetis</name>
    <dbReference type="NCBI Taxonomy" id="393003"/>
    <lineage>
        <taxon>Bacteria</taxon>
        <taxon>Pseudomonadati</taxon>
        <taxon>Bacteroidota</taxon>
        <taxon>Chitinophagia</taxon>
        <taxon>Chitinophagales</taxon>
        <taxon>Chitinophagaceae</taxon>
        <taxon>Chitinophaga</taxon>
    </lineage>
</organism>
<evidence type="ECO:0000313" key="5">
    <source>
        <dbReference type="Proteomes" id="UP000190166"/>
    </source>
</evidence>
<comment type="similarity">
    <text evidence="2">Belongs to the TonB-dependent receptor family.</text>
</comment>
<keyword evidence="2" id="KW-0812">Transmembrane</keyword>
<dbReference type="NCBIfam" id="TIGR04056">
    <property type="entry name" value="OMP_RagA_SusC"/>
    <property type="match status" value="1"/>
</dbReference>
<evidence type="ECO:0000259" key="3">
    <source>
        <dbReference type="Pfam" id="PF07715"/>
    </source>
</evidence>
<dbReference type="InterPro" id="IPR012910">
    <property type="entry name" value="Plug_dom"/>
</dbReference>
<evidence type="ECO:0000256" key="1">
    <source>
        <dbReference type="ARBA" id="ARBA00022729"/>
    </source>
</evidence>
<dbReference type="EMBL" id="FUZZ01000006">
    <property type="protein sequence ID" value="SKD10054.1"/>
    <property type="molecule type" value="Genomic_DNA"/>
</dbReference>
<keyword evidence="2" id="KW-0472">Membrane</keyword>
<dbReference type="RefSeq" id="WP_143313744.1">
    <property type="nucleotide sequence ID" value="NZ_FUZZ01000006.1"/>
</dbReference>
<accession>A0A1T5PBD1</accession>
<dbReference type="Pfam" id="PF13715">
    <property type="entry name" value="CarbopepD_reg_2"/>
    <property type="match status" value="1"/>
</dbReference>
<comment type="subcellular location">
    <subcellularLocation>
        <location evidence="2">Cell outer membrane</location>
        <topology evidence="2">Multi-pass membrane protein</topology>
    </subcellularLocation>
</comment>
<dbReference type="SUPFAM" id="SSF56935">
    <property type="entry name" value="Porins"/>
    <property type="match status" value="1"/>
</dbReference>
<dbReference type="InterPro" id="IPR023997">
    <property type="entry name" value="TonB-dep_OMP_SusC/RagA_CS"/>
</dbReference>
<dbReference type="Proteomes" id="UP000190166">
    <property type="component" value="Unassembled WGS sequence"/>
</dbReference>
<dbReference type="InterPro" id="IPR037066">
    <property type="entry name" value="Plug_dom_sf"/>
</dbReference>
<sequence length="1045" mass="114801">MLNKQFDSLLPIKASFLLLFLLGISQISFAQQKITVSGNVVSDSSQPVSNVTIRIKGGTAGGTTDENGSFKISVAKGAVLLFSSIGYEEKQVTAMKDGAVLTVMLTPSNARLNDIVVVGYGTRKKETLTGSIASVKGSDLVKSPAGNFSNSLAGRLPGLVAITRTGEPGNDGSTLRIRGANTLGDNSPLVVVDGIAGRSLERLDPATIESVTILKDASAAIYGSQAANGVILVTTKRGASGKPTIQFSLNQGWNTPTVLPKMADAPLYAQLQNEISAAYHPGDPLPYSAEDIQKYKDGSDPWGHPNTDWFKETIRKNSPQRYGNLTLSGGAEAIKYFISLGSNFTDGIFRDGATNYSQTNFQSNIDAKVTNNIRLSFDVVGRQENRNYSGGGANGGSADQAQNVFWALNRSFPTWPARWPNGLPGPDIEYGANPVVLVTDATGYTKSRSYIFQSNVRLVVTIPWVKGLSLTGNAAMDRTIVSTKQFRKPWFLYTWDKTSLDANGTPLLVASKKGNTDPRLQQWMDNNSNVTLNALLNYDRVFDKHDIKVLFAAERIAGDNMNFWAFRRNYTSDILDELDLGSNELKDNGGSSGVARRLDYFGRLSYAYDAKYLAEFVWRYDGSYIFDPAGKQFGFFPGISLGYRISNEKFWKDNIAFINEMKIRGSWGKTGNDRIGPYQYLTTYGYNGGYVFNENVPQQALKALRIPNAGVTWEIANQSNIGADVELLNNKLAVSADYFYNLRTNILAYRNASVPGSAGLSLPQENIGEVVNKGFELQASYRGSAGDFKYQVSANGAWAKNHIRFWDETPGVPDYQKSTGNQMNARLYYQATGVFADQAAIDKYPHWTGARPGDIIFKDVNNDGQIDGQDQVRSNKTTIPTFTGGLSIDLQYRNFYANVLFQGAAGAERSYRTFSGGPGVGNFMYNLVKDRWTPEHPSTVNPRVWERGGAYWMTDGEPNNTYFVRSSDYLRLKNFEVGYNLSSGIAQKIGIQSLRIYVSALNFLTFTKMKDFDPESPDDAPGSIWVNSEVYPLNKTTNVGLTATF</sequence>
<dbReference type="InterPro" id="IPR039426">
    <property type="entry name" value="TonB-dep_rcpt-like"/>
</dbReference>
<dbReference type="NCBIfam" id="TIGR04057">
    <property type="entry name" value="SusC_RagA_signa"/>
    <property type="match status" value="1"/>
</dbReference>
<dbReference type="FunFam" id="2.170.130.10:FF:000003">
    <property type="entry name" value="SusC/RagA family TonB-linked outer membrane protein"/>
    <property type="match status" value="1"/>
</dbReference>
<dbReference type="InterPro" id="IPR023996">
    <property type="entry name" value="TonB-dep_OMP_SusC/RagA"/>
</dbReference>
<dbReference type="Gene3D" id="2.170.130.10">
    <property type="entry name" value="TonB-dependent receptor, plug domain"/>
    <property type="match status" value="1"/>
</dbReference>
<dbReference type="AlphaFoldDB" id="A0A1T5PBD1"/>
<protein>
    <submittedName>
        <fullName evidence="4">TonB-linked outer membrane protein, SusC/RagA family</fullName>
    </submittedName>
</protein>
<dbReference type="PANTHER" id="PTHR30069:SF29">
    <property type="entry name" value="HEMOGLOBIN AND HEMOGLOBIN-HAPTOGLOBIN-BINDING PROTEIN 1-RELATED"/>
    <property type="match status" value="1"/>
</dbReference>
<proteinExistence type="inferred from homology"/>
<dbReference type="Gene3D" id="2.60.40.1120">
    <property type="entry name" value="Carboxypeptidase-like, regulatory domain"/>
    <property type="match status" value="1"/>
</dbReference>
<gene>
    <name evidence="4" type="ORF">SAMN05660461_5954</name>
</gene>
<dbReference type="STRING" id="393003.SAMN05660461_5954"/>
<feature type="domain" description="TonB-dependent receptor plug" evidence="3">
    <location>
        <begin position="125"/>
        <end position="230"/>
    </location>
</feature>
<dbReference type="PROSITE" id="PS52016">
    <property type="entry name" value="TONB_DEPENDENT_REC_3"/>
    <property type="match status" value="1"/>
</dbReference>
<keyword evidence="5" id="KW-1185">Reference proteome</keyword>
<dbReference type="InterPro" id="IPR008969">
    <property type="entry name" value="CarboxyPept-like_regulatory"/>
</dbReference>
<dbReference type="Pfam" id="PF07715">
    <property type="entry name" value="Plug"/>
    <property type="match status" value="1"/>
</dbReference>
<dbReference type="GO" id="GO:0015344">
    <property type="term" value="F:siderophore uptake transmembrane transporter activity"/>
    <property type="evidence" value="ECO:0007669"/>
    <property type="project" value="TreeGrafter"/>
</dbReference>
<reference evidence="4 5" key="1">
    <citation type="submission" date="2017-02" db="EMBL/GenBank/DDBJ databases">
        <authorList>
            <person name="Peterson S.W."/>
        </authorList>
    </citation>
    <scope>NUCLEOTIDE SEQUENCE [LARGE SCALE GENOMIC DNA]</scope>
    <source>
        <strain evidence="4 5">DSM 18108</strain>
    </source>
</reference>
<keyword evidence="1" id="KW-0732">Signal</keyword>
<evidence type="ECO:0000256" key="2">
    <source>
        <dbReference type="PROSITE-ProRule" id="PRU01360"/>
    </source>
</evidence>
<dbReference type="SUPFAM" id="SSF49464">
    <property type="entry name" value="Carboxypeptidase regulatory domain-like"/>
    <property type="match status" value="1"/>
</dbReference>
<keyword evidence="2" id="KW-0998">Cell outer membrane</keyword>
<dbReference type="GO" id="GO:0009279">
    <property type="term" value="C:cell outer membrane"/>
    <property type="evidence" value="ECO:0007669"/>
    <property type="project" value="UniProtKB-SubCell"/>
</dbReference>
<keyword evidence="2" id="KW-0813">Transport</keyword>
<name>A0A1T5PBD1_9BACT</name>
<dbReference type="GO" id="GO:0044718">
    <property type="term" value="P:siderophore transmembrane transport"/>
    <property type="evidence" value="ECO:0007669"/>
    <property type="project" value="TreeGrafter"/>
</dbReference>
<dbReference type="PANTHER" id="PTHR30069">
    <property type="entry name" value="TONB-DEPENDENT OUTER MEMBRANE RECEPTOR"/>
    <property type="match status" value="1"/>
</dbReference>
<keyword evidence="2" id="KW-1134">Transmembrane beta strand</keyword>
<evidence type="ECO:0000313" key="4">
    <source>
        <dbReference type="EMBL" id="SKD10054.1"/>
    </source>
</evidence>